<dbReference type="RefSeq" id="WP_227118360.1">
    <property type="nucleotide sequence ID" value="NZ_LT598928.1"/>
</dbReference>
<evidence type="ECO:0000313" key="3">
    <source>
        <dbReference type="EMBL" id="SBW12359.1"/>
    </source>
</evidence>
<evidence type="ECO:0000256" key="1">
    <source>
        <dbReference type="ARBA" id="ARBA00005953"/>
    </source>
</evidence>
<dbReference type="InterPro" id="IPR050563">
    <property type="entry name" value="4-hydroxybenzoyl-CoA_TE"/>
</dbReference>
<dbReference type="EMBL" id="FLUP01000002">
    <property type="protein sequence ID" value="SBW12359.1"/>
    <property type="molecule type" value="Genomic_DNA"/>
</dbReference>
<dbReference type="CDD" id="cd00586">
    <property type="entry name" value="4HBT"/>
    <property type="match status" value="1"/>
</dbReference>
<evidence type="ECO:0000256" key="2">
    <source>
        <dbReference type="ARBA" id="ARBA00022801"/>
    </source>
</evidence>
<dbReference type="Pfam" id="PF13279">
    <property type="entry name" value="4HBT_2"/>
    <property type="match status" value="1"/>
</dbReference>
<dbReference type="InterPro" id="IPR029069">
    <property type="entry name" value="HotDog_dom_sf"/>
</dbReference>
<reference evidence="3" key="1">
    <citation type="submission" date="2016-04" db="EMBL/GenBank/DDBJ databases">
        <authorList>
            <person name="Evans L.H."/>
            <person name="Alamgir A."/>
            <person name="Owens N."/>
            <person name="Weber N.D."/>
            <person name="Virtaneva K."/>
            <person name="Barbian K."/>
            <person name="Babar A."/>
            <person name="Rosenke K."/>
        </authorList>
    </citation>
    <scope>NUCLEOTIDE SEQUENCE</scope>
    <source>
        <strain evidence="3">92-2</strain>
    </source>
</reference>
<dbReference type="PANTHER" id="PTHR31793">
    <property type="entry name" value="4-HYDROXYBENZOYL-COA THIOESTERASE FAMILY MEMBER"/>
    <property type="match status" value="1"/>
</dbReference>
<dbReference type="PANTHER" id="PTHR31793:SF27">
    <property type="entry name" value="NOVEL THIOESTERASE SUPERFAMILY DOMAIN AND SAPOSIN A-TYPE DOMAIN CONTAINING PROTEIN (0610012H03RIK)"/>
    <property type="match status" value="1"/>
</dbReference>
<sequence>MSLHRASRPRRRSAPEVPSLCVSVQRTVRFEEVDAVRFMWHGRYASWLEDGREAMGRAYGISYLDFRDNGVVVPLKLFHLDFHHPLLYGQTYTIHAELFWNEAAVLDFEYRIEDAEGIVTTTASTTQLMLDLNGNLLMEPPAFYREFCAQWCQGKVACRQ</sequence>
<comment type="similarity">
    <text evidence="1">Belongs to the 4-hydroxybenzoyl-CoA thioesterase family.</text>
</comment>
<dbReference type="SUPFAM" id="SSF54637">
    <property type="entry name" value="Thioesterase/thiol ester dehydrase-isomerase"/>
    <property type="match status" value="1"/>
</dbReference>
<accession>A0A212KL07</accession>
<dbReference type="AlphaFoldDB" id="A0A212KL07"/>
<proteinExistence type="inferred from homology"/>
<gene>
    <name evidence="3" type="ORF">KM92DES2_20457</name>
</gene>
<keyword evidence="2" id="KW-0378">Hydrolase</keyword>
<organism evidence="3">
    <name type="scientific">uncultured Desulfovibrio sp</name>
    <dbReference type="NCBI Taxonomy" id="167968"/>
    <lineage>
        <taxon>Bacteria</taxon>
        <taxon>Pseudomonadati</taxon>
        <taxon>Thermodesulfobacteriota</taxon>
        <taxon>Desulfovibrionia</taxon>
        <taxon>Desulfovibrionales</taxon>
        <taxon>Desulfovibrionaceae</taxon>
        <taxon>Desulfovibrio</taxon>
        <taxon>environmental samples</taxon>
    </lineage>
</organism>
<protein>
    <submittedName>
        <fullName evidence="3">Thioesterase superfamily protein</fullName>
    </submittedName>
</protein>
<dbReference type="GO" id="GO:0047617">
    <property type="term" value="F:fatty acyl-CoA hydrolase activity"/>
    <property type="evidence" value="ECO:0007669"/>
    <property type="project" value="TreeGrafter"/>
</dbReference>
<name>A0A212KL07_9BACT</name>
<dbReference type="Gene3D" id="3.10.129.10">
    <property type="entry name" value="Hotdog Thioesterase"/>
    <property type="match status" value="1"/>
</dbReference>